<dbReference type="Proteomes" id="UP000265566">
    <property type="component" value="Chromosome 2"/>
</dbReference>
<dbReference type="OrthoDB" id="691424at2759"/>
<evidence type="ECO:0000313" key="6">
    <source>
        <dbReference type="Proteomes" id="UP000265566"/>
    </source>
</evidence>
<dbReference type="InterPro" id="IPR006502">
    <property type="entry name" value="PDDEXK-like"/>
</dbReference>
<dbReference type="Pfam" id="PF04720">
    <property type="entry name" value="PDDEXK_6"/>
    <property type="match status" value="1"/>
</dbReference>
<reference evidence="2 5" key="3">
    <citation type="journal article" date="2011" name="Nature">
        <title>The Medicago genome provides insight into the evolution of rhizobial symbioses.</title>
        <authorList>
            <person name="Young N.D."/>
            <person name="Debelle F."/>
            <person name="Oldroyd G.E."/>
            <person name="Geurts R."/>
            <person name="Cannon S.B."/>
            <person name="Udvardi M.K."/>
            <person name="Benedito V.A."/>
            <person name="Mayer K.F."/>
            <person name="Gouzy J."/>
            <person name="Schoof H."/>
            <person name="Van de Peer Y."/>
            <person name="Proost S."/>
            <person name="Cook D.R."/>
            <person name="Meyers B.C."/>
            <person name="Spannagl M."/>
            <person name="Cheung F."/>
            <person name="De Mita S."/>
            <person name="Krishnakumar V."/>
            <person name="Gundlach H."/>
            <person name="Zhou S."/>
            <person name="Mudge J."/>
            <person name="Bharti A.K."/>
            <person name="Murray J.D."/>
            <person name="Naoumkina M.A."/>
            <person name="Rosen B."/>
            <person name="Silverstein K.A."/>
            <person name="Tang H."/>
            <person name="Rombauts S."/>
            <person name="Zhao P.X."/>
            <person name="Zhou P."/>
            <person name="Barbe V."/>
            <person name="Bardou P."/>
            <person name="Bechner M."/>
            <person name="Bellec A."/>
            <person name="Berger A."/>
            <person name="Berges H."/>
            <person name="Bidwell S."/>
            <person name="Bisseling T."/>
            <person name="Choisne N."/>
            <person name="Couloux A."/>
            <person name="Denny R."/>
            <person name="Deshpande S."/>
            <person name="Dai X."/>
            <person name="Doyle J.J."/>
            <person name="Dudez A.M."/>
            <person name="Farmer A.D."/>
            <person name="Fouteau S."/>
            <person name="Franken C."/>
            <person name="Gibelin C."/>
            <person name="Gish J."/>
            <person name="Goldstein S."/>
            <person name="Gonzalez A.J."/>
            <person name="Green P.J."/>
            <person name="Hallab A."/>
            <person name="Hartog M."/>
            <person name="Hua A."/>
            <person name="Humphray S.J."/>
            <person name="Jeong D.H."/>
            <person name="Jing Y."/>
            <person name="Jocker A."/>
            <person name="Kenton S.M."/>
            <person name="Kim D.J."/>
            <person name="Klee K."/>
            <person name="Lai H."/>
            <person name="Lang C."/>
            <person name="Lin S."/>
            <person name="Macmil S.L."/>
            <person name="Magdelenat G."/>
            <person name="Matthews L."/>
            <person name="McCorrison J."/>
            <person name="Monaghan E.L."/>
            <person name="Mun J.H."/>
            <person name="Najar F.Z."/>
            <person name="Nicholson C."/>
            <person name="Noirot C."/>
            <person name="O'Bleness M."/>
            <person name="Paule C.R."/>
            <person name="Poulain J."/>
            <person name="Prion F."/>
            <person name="Qin B."/>
            <person name="Qu C."/>
            <person name="Retzel E.F."/>
            <person name="Riddle C."/>
            <person name="Sallet E."/>
            <person name="Samain S."/>
            <person name="Samson N."/>
            <person name="Sanders I."/>
            <person name="Saurat O."/>
            <person name="Scarpelli C."/>
            <person name="Schiex T."/>
            <person name="Segurens B."/>
            <person name="Severin A.J."/>
            <person name="Sherrier D.J."/>
            <person name="Shi R."/>
            <person name="Sims S."/>
            <person name="Singer S.R."/>
            <person name="Sinharoy S."/>
            <person name="Sterck L."/>
            <person name="Viollet A."/>
            <person name="Wang B.B."/>
            <person name="Wang K."/>
            <person name="Wang M."/>
            <person name="Wang X."/>
            <person name="Warfsmann J."/>
            <person name="Weissenbach J."/>
            <person name="White D.D."/>
            <person name="White J.D."/>
            <person name="Wiley G.B."/>
            <person name="Wincker P."/>
            <person name="Xing Y."/>
            <person name="Yang L."/>
            <person name="Yao Z."/>
            <person name="Ying F."/>
            <person name="Zhai J."/>
            <person name="Zhou L."/>
            <person name="Zuber A."/>
            <person name="Denarie J."/>
            <person name="Dixon R.A."/>
            <person name="May G.D."/>
            <person name="Schwartz D.C."/>
            <person name="Rogers J."/>
            <person name="Quetier F."/>
            <person name="Town C.D."/>
            <person name="Roe B.A."/>
        </authorList>
    </citation>
    <scope>NUCLEOTIDE SEQUENCE [LARGE SCALE GENOMIC DNA]</scope>
    <source>
        <strain evidence="2">A17</strain>
        <strain evidence="4 5">cv. Jemalong A17</strain>
    </source>
</reference>
<evidence type="ECO:0000313" key="2">
    <source>
        <dbReference type="EMBL" id="AES63838.2"/>
    </source>
</evidence>
<dbReference type="EMBL" id="CM001218">
    <property type="protein sequence ID" value="AES63838.2"/>
    <property type="molecule type" value="Genomic_DNA"/>
</dbReference>
<reference evidence="4" key="5">
    <citation type="submission" date="2015-04" db="UniProtKB">
        <authorList>
            <consortium name="EnsemblPlants"/>
        </authorList>
    </citation>
    <scope>IDENTIFICATION</scope>
    <source>
        <strain evidence="4">cv. Jemalong A17</strain>
    </source>
</reference>
<dbReference type="NCBIfam" id="TIGR01615">
    <property type="entry name" value="A_thal_3542"/>
    <property type="match status" value="1"/>
</dbReference>
<dbReference type="EnsemblPlants" id="AES63838">
    <property type="protein sequence ID" value="AES63838"/>
    <property type="gene ID" value="MTR_2g013880"/>
</dbReference>
<dbReference type="KEGG" id="mtr:11441806"/>
<dbReference type="AlphaFoldDB" id="Q2HTT5"/>
<evidence type="ECO:0000313" key="5">
    <source>
        <dbReference type="Proteomes" id="UP000002051"/>
    </source>
</evidence>
<reference evidence="1" key="2">
    <citation type="submission" date="2007-03" db="EMBL/GenBank/DDBJ databases">
        <authorList>
            <consortium name="The International Medicago Genome Annotation Group"/>
        </authorList>
    </citation>
    <scope>NUCLEOTIDE SEQUENCE</scope>
</reference>
<accession>Q2HTT5</accession>
<dbReference type="HOGENOM" id="CLU_042726_0_0_1"/>
<organism evidence="1">
    <name type="scientific">Medicago truncatula</name>
    <name type="common">Barrel medic</name>
    <name type="synonym">Medicago tribuloides</name>
    <dbReference type="NCBI Taxonomy" id="3880"/>
    <lineage>
        <taxon>Eukaryota</taxon>
        <taxon>Viridiplantae</taxon>
        <taxon>Streptophyta</taxon>
        <taxon>Embryophyta</taxon>
        <taxon>Tracheophyta</taxon>
        <taxon>Spermatophyta</taxon>
        <taxon>Magnoliopsida</taxon>
        <taxon>eudicotyledons</taxon>
        <taxon>Gunneridae</taxon>
        <taxon>Pentapetalae</taxon>
        <taxon>rosids</taxon>
        <taxon>fabids</taxon>
        <taxon>Fabales</taxon>
        <taxon>Fabaceae</taxon>
        <taxon>Papilionoideae</taxon>
        <taxon>50 kb inversion clade</taxon>
        <taxon>NPAAA clade</taxon>
        <taxon>Hologalegina</taxon>
        <taxon>IRL clade</taxon>
        <taxon>Trifolieae</taxon>
        <taxon>Medicago</taxon>
    </lineage>
</organism>
<sequence>MRFMSICSWVAKTTRFLWIHPLNSLESEEQSSNTSVGDVQFEFFDVGEVIKSGQNASDLKQCHSLEMDLDDDEENDRSSITKKNQIFWESQHLDLQTNIDNTSSLETKIRSATKEAIEEIESCGTVCGCTRKKIAITSCRDCLMREVFTRLHKTGFNIAICKTKWRTSSDIPSGEHTFLDVIDNTNPEKGEVRVMIEMNFQAEFEMAKGSDEYNNLVKKVPEVFVGEVGRMSKLIKILCMAAKKCMKDKKLHMGPWRRHKYMEAKWLGPCERYPSTKSPLSIGSFSERIITKQKSKVSMLTIELFDKLPTLHCPAVDEVV</sequence>
<evidence type="ECO:0000313" key="4">
    <source>
        <dbReference type="EnsemblPlants" id="AES63838"/>
    </source>
</evidence>
<evidence type="ECO:0000313" key="1">
    <source>
        <dbReference type="EMBL" id="ABD32359.1"/>
    </source>
</evidence>
<reference evidence="3" key="7">
    <citation type="journal article" date="2018" name="Nat. Plants">
        <title>Whole-genome landscape of Medicago truncatula symbiotic genes.</title>
        <authorList>
            <person name="Pecrix Y."/>
            <person name="Gamas P."/>
            <person name="Carrere S."/>
        </authorList>
    </citation>
    <scope>NUCLEOTIDE SEQUENCE</scope>
    <source>
        <tissue evidence="3">Leaves</tissue>
    </source>
</reference>
<protein>
    <submittedName>
        <fullName evidence="2">DUF506 family protein</fullName>
    </submittedName>
</protein>
<dbReference type="EMBL" id="AC149801">
    <property type="protein sequence ID" value="ABD32359.1"/>
    <property type="molecule type" value="Genomic_DNA"/>
</dbReference>
<dbReference type="EMBL" id="PSQE01000002">
    <property type="protein sequence ID" value="RHN71943.1"/>
    <property type="molecule type" value="Genomic_DNA"/>
</dbReference>
<reference evidence="2 5" key="4">
    <citation type="journal article" date="2014" name="BMC Genomics">
        <title>An improved genome release (version Mt4.0) for the model legume Medicago truncatula.</title>
        <authorList>
            <person name="Tang H."/>
            <person name="Krishnakumar V."/>
            <person name="Bidwell S."/>
            <person name="Rosen B."/>
            <person name="Chan A."/>
            <person name="Zhou S."/>
            <person name="Gentzbittel L."/>
            <person name="Childs K.L."/>
            <person name="Yandell M."/>
            <person name="Gundlach H."/>
            <person name="Mayer K.F."/>
            <person name="Schwartz D.C."/>
            <person name="Town C.D."/>
        </authorList>
    </citation>
    <scope>GENOME REANNOTATION</scope>
    <source>
        <strain evidence="4 5">cv. Jemalong A17</strain>
    </source>
</reference>
<evidence type="ECO:0000313" key="3">
    <source>
        <dbReference type="EMBL" id="RHN71943.1"/>
    </source>
</evidence>
<dbReference type="PANTHER" id="PTHR31579:SF2">
    <property type="entry name" value="DUF506 FAMILY PROTEIN"/>
    <property type="match status" value="1"/>
</dbReference>
<dbReference type="Proteomes" id="UP000002051">
    <property type="component" value="Chromosome 2"/>
</dbReference>
<dbReference type="STRING" id="3880.Q2HTT5"/>
<proteinExistence type="predicted"/>
<dbReference type="eggNOG" id="ENOG502QSZ4">
    <property type="taxonomic scope" value="Eukaryota"/>
</dbReference>
<reference evidence="1" key="1">
    <citation type="submission" date="2004-08" db="EMBL/GenBank/DDBJ databases">
        <authorList>
            <person name="Town C.D."/>
        </authorList>
    </citation>
    <scope>NUCLEOTIDE SEQUENCE</scope>
</reference>
<accession>A0A0C3UXJ9</accession>
<reference evidence="6" key="6">
    <citation type="journal article" date="2018" name="Nat. Plants">
        <title>Whole-genome landscape of Medicago truncatula symbiotic genes.</title>
        <authorList>
            <person name="Pecrix Y."/>
            <person name="Staton S.E."/>
            <person name="Sallet E."/>
            <person name="Lelandais-Briere C."/>
            <person name="Moreau S."/>
            <person name="Carrere S."/>
            <person name="Blein T."/>
            <person name="Jardinaud M.F."/>
            <person name="Latrasse D."/>
            <person name="Zouine M."/>
            <person name="Zahm M."/>
            <person name="Kreplak J."/>
            <person name="Mayjonade B."/>
            <person name="Satge C."/>
            <person name="Perez M."/>
            <person name="Cauet S."/>
            <person name="Marande W."/>
            <person name="Chantry-Darmon C."/>
            <person name="Lopez-Roques C."/>
            <person name="Bouchez O."/>
            <person name="Berard A."/>
            <person name="Debelle F."/>
            <person name="Munos S."/>
            <person name="Bendahmane A."/>
            <person name="Berges H."/>
            <person name="Niebel A."/>
            <person name="Buitink J."/>
            <person name="Frugier F."/>
            <person name="Benhamed M."/>
            <person name="Crespi M."/>
            <person name="Gouzy J."/>
            <person name="Gamas P."/>
        </authorList>
    </citation>
    <scope>NUCLEOTIDE SEQUENCE [LARGE SCALE GENOMIC DNA]</scope>
    <source>
        <strain evidence="6">cv. Jemalong A17</strain>
    </source>
</reference>
<gene>
    <name evidence="4" type="primary">11441806</name>
    <name evidence="2" type="ordered locus">MTR_2g013880</name>
    <name evidence="1" type="ORF">MtrDRAFT_AC149801g3v2</name>
    <name evidence="3" type="ORF">MtrunA17_Chr2g0282311</name>
</gene>
<keyword evidence="5" id="KW-1185">Reference proteome</keyword>
<dbReference type="Gramene" id="rna7604">
    <property type="protein sequence ID" value="RHN71943.1"/>
    <property type="gene ID" value="gene7604"/>
</dbReference>
<accession>G7IPU3</accession>
<dbReference type="PaxDb" id="3880-AES63838"/>
<dbReference type="PANTHER" id="PTHR31579">
    <property type="entry name" value="OS03G0796600 PROTEIN"/>
    <property type="match status" value="1"/>
</dbReference>
<name>Q2HTT5_MEDTR</name>